<evidence type="ECO:0000313" key="4">
    <source>
        <dbReference type="Proteomes" id="UP000274909"/>
    </source>
</evidence>
<organism evidence="3 4">
    <name type="scientific">Labedella endophytica</name>
    <dbReference type="NCBI Taxonomy" id="1523160"/>
    <lineage>
        <taxon>Bacteria</taxon>
        <taxon>Bacillati</taxon>
        <taxon>Actinomycetota</taxon>
        <taxon>Actinomycetes</taxon>
        <taxon>Micrococcales</taxon>
        <taxon>Microbacteriaceae</taxon>
        <taxon>Labedella</taxon>
    </lineage>
</organism>
<name>A0A3S0VE80_9MICO</name>
<dbReference type="OrthoDB" id="5073968at2"/>
<gene>
    <name evidence="3" type="ORF">ELQ94_14960</name>
</gene>
<sequence>MIAFLEMLARFFAAAFETVASTSPVAAFIASSISPSTGSVSAIVALLGVIVLAGGVAVATRAVVRLIAALLDGVPTERSDRPAPAPFLRTQDDPTAEGHPRPRAPGRTVPVAAR</sequence>
<keyword evidence="4" id="KW-1185">Reference proteome</keyword>
<dbReference type="Proteomes" id="UP000274909">
    <property type="component" value="Unassembled WGS sequence"/>
</dbReference>
<feature type="transmembrane region" description="Helical" evidence="2">
    <location>
        <begin position="43"/>
        <end position="64"/>
    </location>
</feature>
<evidence type="ECO:0000256" key="1">
    <source>
        <dbReference type="SAM" id="MobiDB-lite"/>
    </source>
</evidence>
<comment type="caution">
    <text evidence="3">The sequence shown here is derived from an EMBL/GenBank/DDBJ whole genome shotgun (WGS) entry which is preliminary data.</text>
</comment>
<evidence type="ECO:0000313" key="3">
    <source>
        <dbReference type="EMBL" id="RUQ98301.1"/>
    </source>
</evidence>
<keyword evidence="2" id="KW-0472">Membrane</keyword>
<dbReference type="EMBL" id="RZGZ01000004">
    <property type="protein sequence ID" value="RUQ98301.1"/>
    <property type="molecule type" value="Genomic_DNA"/>
</dbReference>
<keyword evidence="2" id="KW-1133">Transmembrane helix</keyword>
<feature type="region of interest" description="Disordered" evidence="1">
    <location>
        <begin position="76"/>
        <end position="114"/>
    </location>
</feature>
<dbReference type="AlphaFoldDB" id="A0A3S0VE80"/>
<keyword evidence="2" id="KW-0812">Transmembrane</keyword>
<proteinExistence type="predicted"/>
<evidence type="ECO:0000256" key="2">
    <source>
        <dbReference type="SAM" id="Phobius"/>
    </source>
</evidence>
<dbReference type="RefSeq" id="WP_127051155.1">
    <property type="nucleotide sequence ID" value="NZ_RZGZ01000004.1"/>
</dbReference>
<reference evidence="3 4" key="1">
    <citation type="submission" date="2018-12" db="EMBL/GenBank/DDBJ databases">
        <authorList>
            <person name="Li F."/>
        </authorList>
    </citation>
    <scope>NUCLEOTIDE SEQUENCE [LARGE SCALE GENOMIC DNA]</scope>
    <source>
        <strain evidence="3 4">EGI 6500705</strain>
    </source>
</reference>
<feature type="compositionally biased region" description="Basic and acidic residues" evidence="1">
    <location>
        <begin position="90"/>
        <end position="100"/>
    </location>
</feature>
<accession>A0A3S0VE80</accession>
<protein>
    <submittedName>
        <fullName evidence="3">Uncharacterized protein</fullName>
    </submittedName>
</protein>